<evidence type="ECO:0000313" key="2">
    <source>
        <dbReference type="Proteomes" id="UP000198923"/>
    </source>
</evidence>
<sequence length="145" mass="16360">ELRQRLEAPGGWRLALTARERAAWYEMGIIRPLARVVEVEKQRQADKHLMMTTEVSPHTGMAWGSSVDYVQGILDALLWATGRAERSPLSDREIDGLPSTREMHNEAWLGTDIAYRRVESIRNDSYAVGVETALLWLIGKSDDAP</sequence>
<dbReference type="RefSeq" id="WP_218126090.1">
    <property type="nucleotide sequence ID" value="NZ_FNCN01000062.1"/>
</dbReference>
<accession>A0A1G8L5S5</accession>
<dbReference type="EMBL" id="FNCN01000062">
    <property type="protein sequence ID" value="SDI51002.1"/>
    <property type="molecule type" value="Genomic_DNA"/>
</dbReference>
<evidence type="ECO:0000313" key="1">
    <source>
        <dbReference type="EMBL" id="SDI51002.1"/>
    </source>
</evidence>
<dbReference type="Proteomes" id="UP000198923">
    <property type="component" value="Unassembled WGS sequence"/>
</dbReference>
<reference evidence="1 2" key="1">
    <citation type="submission" date="2016-10" db="EMBL/GenBank/DDBJ databases">
        <authorList>
            <person name="de Groot N.N."/>
        </authorList>
    </citation>
    <scope>NUCLEOTIDE SEQUENCE [LARGE SCALE GENOMIC DNA]</scope>
    <source>
        <strain evidence="1 2">CPCC 201354</strain>
    </source>
</reference>
<name>A0A1G8L5S5_9ACTN</name>
<keyword evidence="2" id="KW-1185">Reference proteome</keyword>
<protein>
    <submittedName>
        <fullName evidence="1">Uncharacterized protein</fullName>
    </submittedName>
</protein>
<dbReference type="AlphaFoldDB" id="A0A1G8L5S5"/>
<gene>
    <name evidence="1" type="ORF">SAMN05421505_1621</name>
</gene>
<proteinExistence type="predicted"/>
<feature type="non-terminal residue" evidence="1">
    <location>
        <position position="1"/>
    </location>
</feature>
<organism evidence="1 2">
    <name type="scientific">Sinosporangium album</name>
    <dbReference type="NCBI Taxonomy" id="504805"/>
    <lineage>
        <taxon>Bacteria</taxon>
        <taxon>Bacillati</taxon>
        <taxon>Actinomycetota</taxon>
        <taxon>Actinomycetes</taxon>
        <taxon>Streptosporangiales</taxon>
        <taxon>Streptosporangiaceae</taxon>
        <taxon>Sinosporangium</taxon>
    </lineage>
</organism>